<dbReference type="KEGG" id="sxn:IAG42_37160"/>
<dbReference type="AlphaFoldDB" id="A0A7H1BKZ4"/>
<name>A0A7H1BKZ4_9ACTN</name>
<dbReference type="EMBL" id="CP061283">
    <property type="protein sequence ID" value="QNS09399.1"/>
    <property type="molecule type" value="Genomic_DNA"/>
</dbReference>
<proteinExistence type="predicted"/>
<dbReference type="RefSeq" id="WP_188342054.1">
    <property type="nucleotide sequence ID" value="NZ_CP061283.1"/>
</dbReference>
<dbReference type="Proteomes" id="UP000516428">
    <property type="component" value="Plasmid unnamed2"/>
</dbReference>
<sequence>MQNPPAYTAKITDYDRSVSTRTYSAVEADALIAAALCDDDQVSPDADRSGRITITRVITGHRSALDTWPVTLRRTIRLEPVYAPRRLTARQYEDLQLIREREATPGAALTNGCVRAGIVSIPATATRRLLERGWLTVEPDGAASVSYAGRVAMTLHEHRAETGYMGTDKWVVDAFGVGEWQIGEPLYLSRCSCGYRAEGRFEVRAMAQQASRAHRREHLRAVFDLAT</sequence>
<keyword evidence="2" id="KW-1185">Reference proteome</keyword>
<organism evidence="1 2">
    <name type="scientific">Streptomyces xanthii</name>
    <dbReference type="NCBI Taxonomy" id="2768069"/>
    <lineage>
        <taxon>Bacteria</taxon>
        <taxon>Bacillati</taxon>
        <taxon>Actinomycetota</taxon>
        <taxon>Actinomycetes</taxon>
        <taxon>Kitasatosporales</taxon>
        <taxon>Streptomycetaceae</taxon>
        <taxon>Streptomyces</taxon>
    </lineage>
</organism>
<geneLocation type="plasmid" evidence="1 2">
    <name>unnamed2</name>
</geneLocation>
<reference evidence="1 2" key="1">
    <citation type="submission" date="2020-09" db="EMBL/GenBank/DDBJ databases">
        <title>A novel species.</title>
        <authorList>
            <person name="Gao J."/>
        </authorList>
    </citation>
    <scope>NUCLEOTIDE SEQUENCE [LARGE SCALE GENOMIC DNA]</scope>
    <source>
        <strain evidence="1 2">CRXT-Y-14</strain>
        <plasmid evidence="1 2">unnamed2</plasmid>
    </source>
</reference>
<keyword evidence="1" id="KW-0614">Plasmid</keyword>
<protein>
    <submittedName>
        <fullName evidence="1">Uncharacterized protein</fullName>
    </submittedName>
</protein>
<gene>
    <name evidence="1" type="ORF">IAG42_37160</name>
</gene>
<accession>A0A7H1BKZ4</accession>
<evidence type="ECO:0000313" key="2">
    <source>
        <dbReference type="Proteomes" id="UP000516428"/>
    </source>
</evidence>
<evidence type="ECO:0000313" key="1">
    <source>
        <dbReference type="EMBL" id="QNS09399.1"/>
    </source>
</evidence>